<dbReference type="Gene3D" id="3.40.50.2000">
    <property type="entry name" value="Glycogen Phosphorylase B"/>
    <property type="match status" value="2"/>
</dbReference>
<name>A0ABV4SYT2_9ACTN</name>
<dbReference type="Proteomes" id="UP001571476">
    <property type="component" value="Unassembled WGS sequence"/>
</dbReference>
<dbReference type="Pfam" id="PF13692">
    <property type="entry name" value="Glyco_trans_1_4"/>
    <property type="match status" value="1"/>
</dbReference>
<keyword evidence="3" id="KW-1185">Reference proteome</keyword>
<dbReference type="RefSeq" id="WP_372566707.1">
    <property type="nucleotide sequence ID" value="NZ_JBGOSP010000044.1"/>
</dbReference>
<evidence type="ECO:0000256" key="1">
    <source>
        <dbReference type="ARBA" id="ARBA00021292"/>
    </source>
</evidence>
<evidence type="ECO:0000313" key="2">
    <source>
        <dbReference type="EMBL" id="MFA3842794.1"/>
    </source>
</evidence>
<gene>
    <name evidence="2" type="ORF">ACEG43_42750</name>
</gene>
<protein>
    <recommendedName>
        <fullName evidence="1">D-inositol 3-phosphate glycosyltransferase</fullName>
    </recommendedName>
</protein>
<comment type="caution">
    <text evidence="2">The sequence shown here is derived from an EMBL/GenBank/DDBJ whole genome shotgun (WGS) entry which is preliminary data.</text>
</comment>
<dbReference type="GO" id="GO:0016757">
    <property type="term" value="F:glycosyltransferase activity"/>
    <property type="evidence" value="ECO:0007669"/>
    <property type="project" value="UniProtKB-KW"/>
</dbReference>
<dbReference type="EMBL" id="JBGOSP010000044">
    <property type="protein sequence ID" value="MFA3842794.1"/>
    <property type="molecule type" value="Genomic_DNA"/>
</dbReference>
<dbReference type="SUPFAM" id="SSF53756">
    <property type="entry name" value="UDP-Glycosyltransferase/glycogen phosphorylase"/>
    <property type="match status" value="1"/>
</dbReference>
<accession>A0ABV4SYT2</accession>
<sequence length="338" mass="36623">MGRAAEFFTPVLTRRCHVPAVISLSASRDGSDRFAASWPAKAWATLAALSKGAYLLIGTAPRAVYLPVSQWGLPLLRDVFLIALAKVVNSTTVLHLHGAQLPARLARSRALRTLLGGAHWIVLSEAVAHQLRVSGCRTASVTVLRNPAPPAAPSSKEPVSCRVLRVGWIGTMSRVKGFDLVCGAVETLKRQGVGVEFRVAGMRHDVPLPQMACVDEDLGVLDLSDVLAFWSGLDAFVLPARWVEGLPFVLLEGLQAGCAVAATPSPGSAELFGQGCVEPVEPSVASVSGFLAACADDLEGIRRRQQKAWDALRPRYESDRIEEEFVRFWRDLDLEWQQ</sequence>
<dbReference type="PANTHER" id="PTHR12526">
    <property type="entry name" value="GLYCOSYLTRANSFERASE"/>
    <property type="match status" value="1"/>
</dbReference>
<proteinExistence type="predicted"/>
<keyword evidence="2" id="KW-0808">Transferase</keyword>
<keyword evidence="2" id="KW-0328">Glycosyltransferase</keyword>
<reference evidence="2 3" key="1">
    <citation type="submission" date="2024-08" db="EMBL/GenBank/DDBJ databases">
        <title>Genome sequence of Streptomyces aureus CACIA-1.46HGO.</title>
        <authorList>
            <person name="Evangelista-Martinez Z."/>
        </authorList>
    </citation>
    <scope>NUCLEOTIDE SEQUENCE [LARGE SCALE GENOMIC DNA]</scope>
    <source>
        <strain evidence="2 3">CACIA-1.46HGO</strain>
    </source>
</reference>
<dbReference type="PANTHER" id="PTHR12526:SF636">
    <property type="entry name" value="BLL3647 PROTEIN"/>
    <property type="match status" value="1"/>
</dbReference>
<organism evidence="2 3">
    <name type="scientific">Streptomyces aureus</name>
    <dbReference type="NCBI Taxonomy" id="193461"/>
    <lineage>
        <taxon>Bacteria</taxon>
        <taxon>Bacillati</taxon>
        <taxon>Actinomycetota</taxon>
        <taxon>Actinomycetes</taxon>
        <taxon>Kitasatosporales</taxon>
        <taxon>Streptomycetaceae</taxon>
        <taxon>Streptomyces</taxon>
    </lineage>
</organism>
<evidence type="ECO:0000313" key="3">
    <source>
        <dbReference type="Proteomes" id="UP001571476"/>
    </source>
</evidence>
<dbReference type="CDD" id="cd03801">
    <property type="entry name" value="GT4_PimA-like"/>
    <property type="match status" value="1"/>
</dbReference>